<reference evidence="9" key="1">
    <citation type="journal article" date="2013" name="J. Clin. Virol.">
        <title>Shift of Enterovirus species among children in Cameroon--identification of a new enterovirus, EV-A119.</title>
        <authorList>
            <person name="Ayukekbong J."/>
            <person name="Kabayiza J.C."/>
            <person name="Lindh M."/>
            <person name="Nkuo-Akenji T."/>
            <person name="Tah F."/>
            <person name="Bergstrom T."/>
            <person name="Norder H."/>
        </authorList>
    </citation>
    <scope>NUCLEOTIDE SEQUENCE</scope>
    <source>
        <strain evidence="9">09C2CMR</strain>
    </source>
</reference>
<dbReference type="GO" id="GO:0019062">
    <property type="term" value="P:virion attachment to host cell"/>
    <property type="evidence" value="ECO:0007669"/>
    <property type="project" value="UniProtKB-KW"/>
</dbReference>
<organism evidence="9">
    <name type="scientific">Coxsackievirus A10</name>
    <dbReference type="NCBI Taxonomy" id="42769"/>
    <lineage>
        <taxon>Viruses</taxon>
        <taxon>Riboviria</taxon>
        <taxon>Orthornavirae</taxon>
        <taxon>Pisuviricota</taxon>
        <taxon>Pisoniviricetes</taxon>
        <taxon>Picornavirales</taxon>
        <taxon>Picornaviridae</taxon>
        <taxon>Ensavirinae</taxon>
        <taxon>Enterovirus</taxon>
        <taxon>Enterovirus alphacoxsackie</taxon>
        <taxon>Enterovirus A</taxon>
    </lineage>
</organism>
<accession>U5F0A1</accession>
<keyword evidence="5" id="KW-1161">Viral attachment to host cell</keyword>
<evidence type="ECO:0000256" key="3">
    <source>
        <dbReference type="ARBA" id="ARBA00020107"/>
    </source>
</evidence>
<dbReference type="InterPro" id="IPR029053">
    <property type="entry name" value="Viral_coat"/>
</dbReference>
<evidence type="ECO:0000256" key="2">
    <source>
        <dbReference type="ARBA" id="ARBA00004340"/>
    </source>
</evidence>
<proteinExistence type="predicted"/>
<evidence type="ECO:0000256" key="8">
    <source>
        <dbReference type="SAM" id="MobiDB-lite"/>
    </source>
</evidence>
<dbReference type="SUPFAM" id="SSF88633">
    <property type="entry name" value="Positive stranded ssRNA viruses"/>
    <property type="match status" value="1"/>
</dbReference>
<dbReference type="GO" id="GO:0046718">
    <property type="term" value="P:symbiont entry into host cell"/>
    <property type="evidence" value="ECO:0007669"/>
    <property type="project" value="UniProtKB-KW"/>
</dbReference>
<reference evidence="9" key="2">
    <citation type="submission" date="2013-03" db="EMBL/GenBank/DDBJ databases">
        <authorList>
            <person name="Ayukekbong J.A."/>
            <person name="Kabayiza J.-C."/>
            <person name="Lindh M."/>
            <person name="Nkuo-Akenji T."/>
            <person name="Tah F."/>
            <person name="Bergstrom T."/>
            <person name="Norder H."/>
        </authorList>
    </citation>
    <scope>NUCLEOTIDE SEQUENCE</scope>
    <source>
        <strain evidence="9">09C2CMR</strain>
    </source>
</reference>
<keyword evidence="7" id="KW-1160">Virus entry into host cell</keyword>
<protein>
    <recommendedName>
        <fullName evidence="3">Genome polyprotein</fullName>
    </recommendedName>
</protein>
<keyword evidence="6" id="KW-0946">Virion</keyword>
<feature type="non-terminal residue" evidence="9">
    <location>
        <position position="1"/>
    </location>
</feature>
<comment type="subcellular location">
    <subcellularLocation>
        <location evidence="2">Host cell</location>
    </subcellularLocation>
    <subcellularLocation>
        <location evidence="1">Virion</location>
    </subcellularLocation>
</comment>
<evidence type="ECO:0000256" key="7">
    <source>
        <dbReference type="ARBA" id="ARBA00023296"/>
    </source>
</evidence>
<feature type="region of interest" description="Disordered" evidence="8">
    <location>
        <begin position="1"/>
        <end position="22"/>
    </location>
</feature>
<evidence type="ECO:0000256" key="4">
    <source>
        <dbReference type="ARBA" id="ARBA00022581"/>
    </source>
</evidence>
<dbReference type="EMBL" id="KC787150">
    <property type="protein sequence ID" value="AGL94514.1"/>
    <property type="molecule type" value="Genomic_RNA"/>
</dbReference>
<keyword evidence="4" id="KW-0945">Host-virus interaction</keyword>
<feature type="non-terminal residue" evidence="9">
    <location>
        <position position="185"/>
    </location>
</feature>
<evidence type="ECO:0000256" key="6">
    <source>
        <dbReference type="ARBA" id="ARBA00022844"/>
    </source>
</evidence>
<feature type="compositionally biased region" description="Polar residues" evidence="8">
    <location>
        <begin position="1"/>
        <end position="17"/>
    </location>
</feature>
<sequence length="185" mass="20119">AINSATNIESAANTVPSSHRVETGRVPALQAAETSATSNATDENLIETRCVVNRNGVLEATITHFFSRSGLVGLLLTFQMGGRTLLGTPPGTSTLWASFSSAGSVRCSHIYLMRSSHLLRQLRTGRRVHICCNICMCPLVPPNQQAGMPFSGKQQLTHHSLSNSLILQHKFQSPSCHRASAYQWF</sequence>
<dbReference type="GO" id="GO:0043657">
    <property type="term" value="C:host cell"/>
    <property type="evidence" value="ECO:0007669"/>
    <property type="project" value="UniProtKB-SubCell"/>
</dbReference>
<name>U5F0A1_9ENTO</name>
<evidence type="ECO:0000256" key="1">
    <source>
        <dbReference type="ARBA" id="ARBA00004328"/>
    </source>
</evidence>
<evidence type="ECO:0000313" key="9">
    <source>
        <dbReference type="EMBL" id="AGL94514.1"/>
    </source>
</evidence>
<evidence type="ECO:0000256" key="5">
    <source>
        <dbReference type="ARBA" id="ARBA00022804"/>
    </source>
</evidence>
<dbReference type="GO" id="GO:0044423">
    <property type="term" value="C:virion component"/>
    <property type="evidence" value="ECO:0007669"/>
    <property type="project" value="UniProtKB-KW"/>
</dbReference>
<dbReference type="Gene3D" id="2.60.120.20">
    <property type="match status" value="1"/>
</dbReference>